<accession>A0A4Y2II31</accession>
<sequence>MYQCRMGKHKPSPFSEHRNDQIKQIDKLFDTFFIFKRTMKKNVSFHTVSPFLVEKVVTANLGITKSTRILCSGDLLIEVASPENYSTEISGHYPCDC</sequence>
<organism evidence="1 2">
    <name type="scientific">Araneus ventricosus</name>
    <name type="common">Orbweaver spider</name>
    <name type="synonym">Epeira ventricosa</name>
    <dbReference type="NCBI Taxonomy" id="182803"/>
    <lineage>
        <taxon>Eukaryota</taxon>
        <taxon>Metazoa</taxon>
        <taxon>Ecdysozoa</taxon>
        <taxon>Arthropoda</taxon>
        <taxon>Chelicerata</taxon>
        <taxon>Arachnida</taxon>
        <taxon>Araneae</taxon>
        <taxon>Araneomorphae</taxon>
        <taxon>Entelegynae</taxon>
        <taxon>Araneoidea</taxon>
        <taxon>Araneidae</taxon>
        <taxon>Araneus</taxon>
    </lineage>
</organism>
<evidence type="ECO:0000313" key="1">
    <source>
        <dbReference type="EMBL" id="GBM77315.1"/>
    </source>
</evidence>
<evidence type="ECO:0000313" key="2">
    <source>
        <dbReference type="Proteomes" id="UP000499080"/>
    </source>
</evidence>
<name>A0A4Y2II31_ARAVE</name>
<comment type="caution">
    <text evidence="1">The sequence shown here is derived from an EMBL/GenBank/DDBJ whole genome shotgun (WGS) entry which is preliminary data.</text>
</comment>
<gene>
    <name evidence="1" type="ORF">AVEN_91418_1</name>
</gene>
<proteinExistence type="predicted"/>
<dbReference type="Proteomes" id="UP000499080">
    <property type="component" value="Unassembled WGS sequence"/>
</dbReference>
<dbReference type="AlphaFoldDB" id="A0A4Y2II31"/>
<reference evidence="1 2" key="1">
    <citation type="journal article" date="2019" name="Sci. Rep.">
        <title>Orb-weaving spider Araneus ventricosus genome elucidates the spidroin gene catalogue.</title>
        <authorList>
            <person name="Kono N."/>
            <person name="Nakamura H."/>
            <person name="Ohtoshi R."/>
            <person name="Moran D.A.P."/>
            <person name="Shinohara A."/>
            <person name="Yoshida Y."/>
            <person name="Fujiwara M."/>
            <person name="Mori M."/>
            <person name="Tomita M."/>
            <person name="Arakawa K."/>
        </authorList>
    </citation>
    <scope>NUCLEOTIDE SEQUENCE [LARGE SCALE GENOMIC DNA]</scope>
</reference>
<keyword evidence="2" id="KW-1185">Reference proteome</keyword>
<dbReference type="EMBL" id="BGPR01002682">
    <property type="protein sequence ID" value="GBM77315.1"/>
    <property type="molecule type" value="Genomic_DNA"/>
</dbReference>
<protein>
    <submittedName>
        <fullName evidence="1">Uncharacterized protein</fullName>
    </submittedName>
</protein>